<reference evidence="1 2" key="1">
    <citation type="submission" date="2020-06" db="EMBL/GenBank/DDBJ databases">
        <title>Actinokineospora xiongansis sp. nov., isolated from soil of Baiyangdian.</title>
        <authorList>
            <person name="Zhang X."/>
        </authorList>
    </citation>
    <scope>NUCLEOTIDE SEQUENCE [LARGE SCALE GENOMIC DNA]</scope>
    <source>
        <strain evidence="1 2">HBU206404</strain>
    </source>
</reference>
<sequence>MLPTHLRWTVPRPPYRLDPQDLVTLVVLDPRLHVSTDEEDRVEFSYHCFNHARAYIHGSATRAHI</sequence>
<comment type="caution">
    <text evidence="1">The sequence shown here is derived from an EMBL/GenBank/DDBJ whole genome shotgun (WGS) entry which is preliminary data.</text>
</comment>
<name>A0ABR7LGI4_9PSEU</name>
<evidence type="ECO:0000313" key="2">
    <source>
        <dbReference type="Proteomes" id="UP000734823"/>
    </source>
</evidence>
<protein>
    <submittedName>
        <fullName evidence="1">Uncharacterized protein</fullName>
    </submittedName>
</protein>
<organism evidence="1 2">
    <name type="scientific">Actinokineospora xionganensis</name>
    <dbReference type="NCBI Taxonomy" id="2684470"/>
    <lineage>
        <taxon>Bacteria</taxon>
        <taxon>Bacillati</taxon>
        <taxon>Actinomycetota</taxon>
        <taxon>Actinomycetes</taxon>
        <taxon>Pseudonocardiales</taxon>
        <taxon>Pseudonocardiaceae</taxon>
        <taxon>Actinokineospora</taxon>
    </lineage>
</organism>
<accession>A0ABR7LGI4</accession>
<keyword evidence="2" id="KW-1185">Reference proteome</keyword>
<gene>
    <name evidence="1" type="ORF">GPZ80_31085</name>
</gene>
<dbReference type="Proteomes" id="UP000734823">
    <property type="component" value="Unassembled WGS sequence"/>
</dbReference>
<dbReference type="EMBL" id="JABVED010000035">
    <property type="protein sequence ID" value="MBC6451598.1"/>
    <property type="molecule type" value="Genomic_DNA"/>
</dbReference>
<evidence type="ECO:0000313" key="1">
    <source>
        <dbReference type="EMBL" id="MBC6451598.1"/>
    </source>
</evidence>
<dbReference type="RefSeq" id="WP_187224668.1">
    <property type="nucleotide sequence ID" value="NZ_JABVED010000035.1"/>
</dbReference>
<proteinExistence type="predicted"/>